<dbReference type="OrthoDB" id="151490at2759"/>
<dbReference type="EMBL" id="NKXS01004397">
    <property type="protein sequence ID" value="PIN06520.1"/>
    <property type="molecule type" value="Genomic_DNA"/>
</dbReference>
<dbReference type="Proteomes" id="UP000231279">
    <property type="component" value="Unassembled WGS sequence"/>
</dbReference>
<dbReference type="STRING" id="429701.A0A2G9GNC4"/>
<sequence length="307" mass="33873">MTGDGDEHDLSREEYHTLEVGWKDASSSCIGGTKGKVTSDRPRIVSLPNRDGKRKRGRPSGMNTRKGKSVFNQSRRTRPRVGNRAAKIYENESDKSASPDNKEDFEISSINSESPDLMKNKGRLNLVQPWKTRARIQNKPAEIGGNELDKGADSEGAQTMKEVLEVSGANHGSSETGNLIIPIPEFQKREAVKNSTSESGIAVEEQGKLRETVDEVSEVGPGQCSNTQYNDRPKDSVDPIQAMLLNMVPSLATEKAESVTPVPQEVEARNLEPTQKEEKLPSEAETQPGKKRKVSYKDVASELLKDW</sequence>
<dbReference type="EC" id="6.5.1.1" evidence="2"/>
<evidence type="ECO:0000256" key="1">
    <source>
        <dbReference type="SAM" id="MobiDB-lite"/>
    </source>
</evidence>
<feature type="compositionally biased region" description="Basic and acidic residues" evidence="1">
    <location>
        <begin position="87"/>
        <end position="105"/>
    </location>
</feature>
<dbReference type="GO" id="GO:0003910">
    <property type="term" value="F:DNA ligase (ATP) activity"/>
    <property type="evidence" value="ECO:0007669"/>
    <property type="project" value="UniProtKB-EC"/>
</dbReference>
<evidence type="ECO:0000313" key="3">
    <source>
        <dbReference type="Proteomes" id="UP000231279"/>
    </source>
</evidence>
<organism evidence="2 3">
    <name type="scientific">Handroanthus impetiginosus</name>
    <dbReference type="NCBI Taxonomy" id="429701"/>
    <lineage>
        <taxon>Eukaryota</taxon>
        <taxon>Viridiplantae</taxon>
        <taxon>Streptophyta</taxon>
        <taxon>Embryophyta</taxon>
        <taxon>Tracheophyta</taxon>
        <taxon>Spermatophyta</taxon>
        <taxon>Magnoliopsida</taxon>
        <taxon>eudicotyledons</taxon>
        <taxon>Gunneridae</taxon>
        <taxon>Pentapetalae</taxon>
        <taxon>asterids</taxon>
        <taxon>lamiids</taxon>
        <taxon>Lamiales</taxon>
        <taxon>Bignoniaceae</taxon>
        <taxon>Crescentiina</taxon>
        <taxon>Tabebuia alliance</taxon>
        <taxon>Handroanthus</taxon>
    </lineage>
</organism>
<feature type="region of interest" description="Disordered" evidence="1">
    <location>
        <begin position="191"/>
        <end position="236"/>
    </location>
</feature>
<proteinExistence type="predicted"/>
<comment type="caution">
    <text evidence="2">The sequence shown here is derived from an EMBL/GenBank/DDBJ whole genome shotgun (WGS) entry which is preliminary data.</text>
</comment>
<protein>
    <submittedName>
        <fullName evidence="2">DNA ligase (ATP)</fullName>
        <ecNumber evidence="2">6.5.1.1</ecNumber>
    </submittedName>
</protein>
<evidence type="ECO:0000313" key="2">
    <source>
        <dbReference type="EMBL" id="PIN06520.1"/>
    </source>
</evidence>
<feature type="region of interest" description="Disordered" evidence="1">
    <location>
        <begin position="21"/>
        <end position="125"/>
    </location>
</feature>
<name>A0A2G9GNC4_9LAMI</name>
<dbReference type="AlphaFoldDB" id="A0A2G9GNC4"/>
<accession>A0A2G9GNC4</accession>
<feature type="compositionally biased region" description="Basic and acidic residues" evidence="1">
    <location>
        <begin position="266"/>
        <end position="282"/>
    </location>
</feature>
<reference evidence="3" key="1">
    <citation type="journal article" date="2018" name="Gigascience">
        <title>Genome assembly of the Pink Ipe (Handroanthus impetiginosus, Bignoniaceae), a highly valued, ecologically keystone Neotropical timber forest tree.</title>
        <authorList>
            <person name="Silva-Junior O.B."/>
            <person name="Grattapaglia D."/>
            <person name="Novaes E."/>
            <person name="Collevatti R.G."/>
        </authorList>
    </citation>
    <scope>NUCLEOTIDE SEQUENCE [LARGE SCALE GENOMIC DNA]</scope>
    <source>
        <strain evidence="3">cv. UFG-1</strain>
    </source>
</reference>
<keyword evidence="3" id="KW-1185">Reference proteome</keyword>
<feature type="region of interest" description="Disordered" evidence="1">
    <location>
        <begin position="255"/>
        <end position="296"/>
    </location>
</feature>
<gene>
    <name evidence="2" type="ORF">CDL12_20927</name>
</gene>
<keyword evidence="2" id="KW-0436">Ligase</keyword>